<dbReference type="AlphaFoldDB" id="A0A1T5C1V8"/>
<dbReference type="Gene3D" id="3.40.50.11600">
    <property type="match status" value="1"/>
</dbReference>
<evidence type="ECO:0000313" key="6">
    <source>
        <dbReference type="EMBL" id="SKB53130.1"/>
    </source>
</evidence>
<dbReference type="Proteomes" id="UP000243406">
    <property type="component" value="Unassembled WGS sequence"/>
</dbReference>
<dbReference type="GO" id="GO:0051539">
    <property type="term" value="F:4 iron, 4 sulfur cluster binding"/>
    <property type="evidence" value="ECO:0007669"/>
    <property type="project" value="UniProtKB-KW"/>
</dbReference>
<sequence length="451" mass="49607">MALTGLDIFKLTPKKNCKDCGFPTCLAFSMKVAAGGIEIEKCPHMSEENLSKLSESTAPPMKALTVGAGANEYKLGGETVLFRHEKTLVNRNRFAVAIKDTDSADVVNSKIENIKKVDFERIGERMKAEFAAFIYTGNKEAYIANIKAVLASGAELAYMVVCEDVEVAKEALELLKDTNPILHGATAANYEQMLDVAAAGKYALGLRADSLEDLYELTSKVQSKDYKELLLDAGSKTIKEAYTNAIQIRRTALKDGDRTFGYPSIIFVNDLAKDNKFMEIALSSIFTIKYGSILVIEDMDFARGHSVWALRQNIYTDPQRPMRVEPKAYSVNNANDESPVLCTVDFALTYFIINGEIEKSKVPTWLLIPDAGGYSVLTAWAAGKFSGSIIANFVKESGVEQKTKSRKLIIPGKVAVLKGDIEDSLPGWEVVVGPNESMQLPKFLKDLYQNA</sequence>
<dbReference type="PANTHER" id="PTHR36214">
    <property type="match status" value="1"/>
</dbReference>
<dbReference type="GO" id="GO:0046872">
    <property type="term" value="F:metal ion binding"/>
    <property type="evidence" value="ECO:0007669"/>
    <property type="project" value="UniProtKB-KW"/>
</dbReference>
<proteinExistence type="predicted"/>
<reference evidence="7" key="1">
    <citation type="submission" date="2017-02" db="EMBL/GenBank/DDBJ databases">
        <authorList>
            <person name="Varghese N."/>
            <person name="Submissions S."/>
        </authorList>
    </citation>
    <scope>NUCLEOTIDE SEQUENCE [LARGE SCALE GENOMIC DNA]</scope>
    <source>
        <strain evidence="7">ATCC 35199</strain>
    </source>
</reference>
<dbReference type="InterPro" id="IPR007202">
    <property type="entry name" value="4Fe-4S_dom"/>
</dbReference>
<keyword evidence="1" id="KW-0004">4Fe-4S</keyword>
<keyword evidence="2" id="KW-0479">Metal-binding</keyword>
<gene>
    <name evidence="6" type="ORF">SAMN02745120_1932</name>
</gene>
<protein>
    <submittedName>
        <fullName evidence="6">CO-methylating acetyl-CoA synthase corrinoid iron-sulfur protein large subunit</fullName>
    </submittedName>
</protein>
<dbReference type="PROSITE" id="PS51656">
    <property type="entry name" value="4FE4S"/>
    <property type="match status" value="1"/>
</dbReference>
<dbReference type="InterPro" id="IPR016041">
    <property type="entry name" value="Ac-CoA_synth_d_su_TIM-brl"/>
</dbReference>
<dbReference type="Pfam" id="PF03599">
    <property type="entry name" value="CdhD"/>
    <property type="match status" value="1"/>
</dbReference>
<dbReference type="PANTHER" id="PTHR36214:SF3">
    <property type="entry name" value="ACETYL-COA DECARBONYLASE_SYNTHASE COMPLEX SUBUNIT GAMMA"/>
    <property type="match status" value="1"/>
</dbReference>
<dbReference type="RefSeq" id="WP_079589759.1">
    <property type="nucleotide sequence ID" value="NZ_FUYN01000004.1"/>
</dbReference>
<dbReference type="Gene3D" id="3.20.20.20">
    <property type="entry name" value="Dihydropteroate synthase-like"/>
    <property type="match status" value="1"/>
</dbReference>
<dbReference type="OrthoDB" id="140437at2"/>
<evidence type="ECO:0000256" key="3">
    <source>
        <dbReference type="ARBA" id="ARBA00023004"/>
    </source>
</evidence>
<dbReference type="EMBL" id="FUYN01000004">
    <property type="protein sequence ID" value="SKB53130.1"/>
    <property type="molecule type" value="Genomic_DNA"/>
</dbReference>
<keyword evidence="4" id="KW-0411">Iron-sulfur</keyword>
<keyword evidence="7" id="KW-1185">Reference proteome</keyword>
<dbReference type="NCBIfam" id="NF003195">
    <property type="entry name" value="PRK04165.1"/>
    <property type="match status" value="1"/>
</dbReference>
<dbReference type="Pfam" id="PF04060">
    <property type="entry name" value="FeS"/>
    <property type="match status" value="1"/>
</dbReference>
<evidence type="ECO:0000256" key="2">
    <source>
        <dbReference type="ARBA" id="ARBA00022723"/>
    </source>
</evidence>
<evidence type="ECO:0000256" key="4">
    <source>
        <dbReference type="ARBA" id="ARBA00023014"/>
    </source>
</evidence>
<dbReference type="InterPro" id="IPR051069">
    <property type="entry name" value="ACDS_complex_subunit"/>
</dbReference>
<organism evidence="6 7">
    <name type="scientific">Acetoanaerobium noterae</name>
    <dbReference type="NCBI Taxonomy" id="745369"/>
    <lineage>
        <taxon>Bacteria</taxon>
        <taxon>Bacillati</taxon>
        <taxon>Bacillota</taxon>
        <taxon>Clostridia</taxon>
        <taxon>Peptostreptococcales</taxon>
        <taxon>Filifactoraceae</taxon>
        <taxon>Acetoanaerobium</taxon>
    </lineage>
</organism>
<evidence type="ECO:0000256" key="1">
    <source>
        <dbReference type="ARBA" id="ARBA00022485"/>
    </source>
</evidence>
<feature type="domain" description="4Fe-4S" evidence="5">
    <location>
        <begin position="1"/>
        <end position="59"/>
    </location>
</feature>
<evidence type="ECO:0000259" key="5">
    <source>
        <dbReference type="PROSITE" id="PS51656"/>
    </source>
</evidence>
<accession>A0A1T5C1V8</accession>
<evidence type="ECO:0000313" key="7">
    <source>
        <dbReference type="Proteomes" id="UP000243406"/>
    </source>
</evidence>
<keyword evidence="3" id="KW-0408">Iron</keyword>
<dbReference type="InterPro" id="IPR011005">
    <property type="entry name" value="Dihydropteroate_synth-like_sf"/>
</dbReference>
<name>A0A1T5C1V8_9FIRM</name>